<comment type="similarity">
    <text evidence="1">Belongs to the ComF/GntX family.</text>
</comment>
<reference evidence="3 4" key="1">
    <citation type="submission" date="2020-11" db="EMBL/GenBank/DDBJ databases">
        <title>Arthrobacter antarcticus sp. nov., isolated from Antarctic Soil.</title>
        <authorList>
            <person name="Li J."/>
        </authorList>
    </citation>
    <scope>NUCLEOTIDE SEQUENCE [LARGE SCALE GENOMIC DNA]</scope>
    <source>
        <strain evidence="3 4">Z1-20</strain>
    </source>
</reference>
<comment type="caution">
    <text evidence="3">The sequence shown here is derived from an EMBL/GenBank/DDBJ whole genome shotgun (WGS) entry which is preliminary data.</text>
</comment>
<proteinExistence type="inferred from homology"/>
<dbReference type="InterPro" id="IPR029057">
    <property type="entry name" value="PRTase-like"/>
</dbReference>
<organism evidence="3 4">
    <name type="scientific">Arthrobacter terrae</name>
    <dbReference type="NCBI Taxonomy" id="2935737"/>
    <lineage>
        <taxon>Bacteria</taxon>
        <taxon>Bacillati</taxon>
        <taxon>Actinomycetota</taxon>
        <taxon>Actinomycetes</taxon>
        <taxon>Micrococcales</taxon>
        <taxon>Micrococcaceae</taxon>
        <taxon>Arthrobacter</taxon>
    </lineage>
</organism>
<keyword evidence="4" id="KW-1185">Reference proteome</keyword>
<gene>
    <name evidence="3" type="ORF">IV500_08595</name>
</gene>
<evidence type="ECO:0000256" key="1">
    <source>
        <dbReference type="ARBA" id="ARBA00008007"/>
    </source>
</evidence>
<dbReference type="PANTHER" id="PTHR47505:SF1">
    <property type="entry name" value="DNA UTILIZATION PROTEIN YHGH"/>
    <property type="match status" value="1"/>
</dbReference>
<dbReference type="Gene3D" id="3.40.50.2020">
    <property type="match status" value="1"/>
</dbReference>
<evidence type="ECO:0000313" key="3">
    <source>
        <dbReference type="EMBL" id="MBG0739445.1"/>
    </source>
</evidence>
<protein>
    <submittedName>
        <fullName evidence="3">ComF family protein</fullName>
    </submittedName>
</protein>
<dbReference type="Pfam" id="PF00156">
    <property type="entry name" value="Pribosyltran"/>
    <property type="match status" value="1"/>
</dbReference>
<dbReference type="PANTHER" id="PTHR47505">
    <property type="entry name" value="DNA UTILIZATION PROTEIN YHGH"/>
    <property type="match status" value="1"/>
</dbReference>
<dbReference type="AlphaFoldDB" id="A0A931CNI4"/>
<evidence type="ECO:0000259" key="2">
    <source>
        <dbReference type="Pfam" id="PF00156"/>
    </source>
</evidence>
<name>A0A931CNI4_9MICC</name>
<dbReference type="CDD" id="cd06223">
    <property type="entry name" value="PRTases_typeI"/>
    <property type="match status" value="1"/>
</dbReference>
<dbReference type="InterPro" id="IPR051910">
    <property type="entry name" value="ComF/GntX_DNA_util-trans"/>
</dbReference>
<sequence>MNKLTGPAAGSPAAFPGLHRGRASQWWVRCWLWLESAWREMTALILPAECVVCGAEDCSLCAGCAKALRLATERPYRAEESAPALMDVDGTVLLPVVAAGSYRDELALVLLAFKNHGRTDLAASLAGPLGRSLSAALGLAAGSSPYPPLGRPPHRWMHWPPHRWMHWPPQDGAVLLIPVPTSGRGYRKRGYDPLWRLLMALRRYSALPPSIRLCRALRLKTRLPWRQRSQKTLGRMARRANVRNSMYVRGSAELAGRTVVIVDDVLTTGATLAEAARALRAAGAIVCGAVVIAAAGGLIPAATAAPRTGLS</sequence>
<dbReference type="EMBL" id="JADNYM010000009">
    <property type="protein sequence ID" value="MBG0739445.1"/>
    <property type="molecule type" value="Genomic_DNA"/>
</dbReference>
<accession>A0A931CNI4</accession>
<feature type="domain" description="Phosphoribosyltransferase" evidence="2">
    <location>
        <begin position="239"/>
        <end position="294"/>
    </location>
</feature>
<dbReference type="Proteomes" id="UP000655366">
    <property type="component" value="Unassembled WGS sequence"/>
</dbReference>
<evidence type="ECO:0000313" key="4">
    <source>
        <dbReference type="Proteomes" id="UP000655366"/>
    </source>
</evidence>
<dbReference type="SUPFAM" id="SSF53271">
    <property type="entry name" value="PRTase-like"/>
    <property type="match status" value="1"/>
</dbReference>
<dbReference type="InterPro" id="IPR000836">
    <property type="entry name" value="PRTase_dom"/>
</dbReference>
<dbReference type="RefSeq" id="WP_196396390.1">
    <property type="nucleotide sequence ID" value="NZ_JADNYM010000009.1"/>
</dbReference>